<feature type="chain" id="PRO_5043272630" description="Apple domain-containing protein" evidence="3">
    <location>
        <begin position="25"/>
        <end position="1739"/>
    </location>
</feature>
<reference evidence="5" key="1">
    <citation type="submission" date="2022-10" db="EMBL/GenBank/DDBJ databases">
        <authorList>
            <person name="Chen Y."/>
            <person name="Dougan E. K."/>
            <person name="Chan C."/>
            <person name="Rhodes N."/>
            <person name="Thang M."/>
        </authorList>
    </citation>
    <scope>NUCLEOTIDE SEQUENCE</scope>
</reference>
<keyword evidence="3" id="KW-0732">Signal</keyword>
<evidence type="ECO:0000256" key="2">
    <source>
        <dbReference type="SAM" id="Phobius"/>
    </source>
</evidence>
<feature type="domain" description="Apple" evidence="4">
    <location>
        <begin position="1489"/>
        <end position="1563"/>
    </location>
</feature>
<feature type="compositionally biased region" description="Polar residues" evidence="1">
    <location>
        <begin position="123"/>
        <end position="133"/>
    </location>
</feature>
<dbReference type="EMBL" id="CAMXCT020002557">
    <property type="protein sequence ID" value="CAL1152243.1"/>
    <property type="molecule type" value="Genomic_DNA"/>
</dbReference>
<feature type="compositionally biased region" description="Low complexity" evidence="1">
    <location>
        <begin position="160"/>
        <end position="176"/>
    </location>
</feature>
<feature type="region of interest" description="Disordered" evidence="1">
    <location>
        <begin position="515"/>
        <end position="555"/>
    </location>
</feature>
<keyword evidence="7" id="KW-1185">Reference proteome</keyword>
<feature type="transmembrane region" description="Helical" evidence="2">
    <location>
        <begin position="1622"/>
        <end position="1644"/>
    </location>
</feature>
<evidence type="ECO:0000313" key="7">
    <source>
        <dbReference type="Proteomes" id="UP001152797"/>
    </source>
</evidence>
<keyword evidence="2" id="KW-1133">Transmembrane helix</keyword>
<feature type="region of interest" description="Disordered" evidence="1">
    <location>
        <begin position="291"/>
        <end position="314"/>
    </location>
</feature>
<keyword evidence="2" id="KW-0812">Transmembrane</keyword>
<dbReference type="Proteomes" id="UP001152797">
    <property type="component" value="Unassembled WGS sequence"/>
</dbReference>
<dbReference type="EMBL" id="CAMXCT030002557">
    <property type="protein sequence ID" value="CAL4786180.1"/>
    <property type="molecule type" value="Genomic_DNA"/>
</dbReference>
<evidence type="ECO:0000256" key="1">
    <source>
        <dbReference type="SAM" id="MobiDB-lite"/>
    </source>
</evidence>
<comment type="caution">
    <text evidence="5">The sequence shown here is derived from an EMBL/GenBank/DDBJ whole genome shotgun (WGS) entry which is preliminary data.</text>
</comment>
<feature type="signal peptide" evidence="3">
    <location>
        <begin position="1"/>
        <end position="24"/>
    </location>
</feature>
<feature type="region of interest" description="Disordered" evidence="1">
    <location>
        <begin position="123"/>
        <end position="200"/>
    </location>
</feature>
<dbReference type="InterPro" id="IPR003609">
    <property type="entry name" value="Pan_app"/>
</dbReference>
<dbReference type="Gene3D" id="3.50.4.10">
    <property type="entry name" value="Hepatocyte Growth Factor"/>
    <property type="match status" value="1"/>
</dbReference>
<evidence type="ECO:0000313" key="6">
    <source>
        <dbReference type="EMBL" id="CAL4786180.1"/>
    </source>
</evidence>
<feature type="region of interest" description="Disordered" evidence="1">
    <location>
        <begin position="1650"/>
        <end position="1675"/>
    </location>
</feature>
<gene>
    <name evidence="5" type="ORF">C1SCF055_LOCUS25134</name>
</gene>
<reference evidence="6 7" key="2">
    <citation type="submission" date="2024-05" db="EMBL/GenBank/DDBJ databases">
        <authorList>
            <person name="Chen Y."/>
            <person name="Shah S."/>
            <person name="Dougan E. K."/>
            <person name="Thang M."/>
            <person name="Chan C."/>
        </authorList>
    </citation>
    <scope>NUCLEOTIDE SEQUENCE [LARGE SCALE GENOMIC DNA]</scope>
</reference>
<proteinExistence type="predicted"/>
<dbReference type="PROSITE" id="PS50948">
    <property type="entry name" value="PAN"/>
    <property type="match status" value="1"/>
</dbReference>
<evidence type="ECO:0000256" key="3">
    <source>
        <dbReference type="SAM" id="SignalP"/>
    </source>
</evidence>
<feature type="compositionally biased region" description="Basic residues" evidence="1">
    <location>
        <begin position="134"/>
        <end position="152"/>
    </location>
</feature>
<sequence>MFFVLAHLFVLVYLLVNLFVIGDGQYHTEESIAQKARTGPTCLVLHRTGQSLLNTKQLGVVYRTLQNHHSGDKSFLRRIASAMTSSTATGWLCGTCRKMRSPNAWYCDLCGSSWEECAVPTANQSSSTWAQPNKKQREKSQKQRRPRSRKKNHQWEQQAPYGQSSSWGGGPWSTTYVTDKGQGKGAQQMQVASPPPPPPPMLAPVPAQCHAPWMPQQMPQQLPHMNMMPFMPPQLDQQVMQTVPQQASMNTLDDYEDSLKGKVELEEFLPRTHSLENEHLAPIFYKWPKRPLPEQPPEAGRHQAPRSSAGSSSHRHFLDRILPDDLPAYIHHLQTLWRDELLRLPAEQQYRLRTWYIHHLHQPKCRTPRAVKLTHDPESWHQGLLAAWRDQIHDDDLLTIAVVFPRVRDQNPNEPTQADVMLIQGQQDGAHALRGGVTTVYLPGDDRYYIGAASYARHLSGIGILEGADAADLLQTHACDIFHGGTAIPSTSTPVHWTMNGYSFVAVFHDLTGSRATSSTQRDPSTEIAIPSPGLSQPAPDEGGEEESPRVSTSSFDEEDLQGLQVFRLGQPGQQPGHHCFVRWRSYNMILFDTLHSLGIHRDRARIAKRLPRFLSRPSLIMQLHLQAPCEDSPDSCVFHFNNDLWSDDDLFPRELQHGTYLRVDVTADPPTRACAPATSSRVEVPAGPSRPDPRGAVGSTDVSSFMQRSPTLTDDSKLLMSHSATFPSLAGRQGPGTGRHHNSRRIVQEQHHSWMPQAKMKFRECAAVEFDDEGPVLYWTTWFLHHQRYTKSFESRILRLDAAHRFWFEELCNLWVDAMDPNRPARVAFVHPSPPEAEDSQHVGHLILVQGQGAEHPVLLTALFDHAVHRRVWHLAALQPNYVSQDVILEDLGIARWCNTRRCRLQVGDVHLGPLDLVQLQDGESIVVTISSMQQVTTENDVSSLMQKHIQITRKTPSDSPRQLMQAAPQASSTMQSCGNSQLNPNAPAFDPRQPDLRTLPEFQADLWAHWDQEAFAWEDEERSCTILTWFVDHTWQWPHCDLPRRLQLYEDYQQWETHILNRWQDVRDRSANYEIYVVDPRPPSLDNDIAAHVIIIQRPHVAWITNLATIIDETQAQQQPVGQIAITTHEHVRAENILIATSLERVCLQPPAPLRCQVWFQGFQLPMGILFPGRSGTGIEIHLWPVMPAIPQTEGHSLLQIHSSRRREEERQTGSAVAHACRPSPVKLQLSDLLEDDKASTFEGRSWGVKLQSGHEDIVVPEYIEVLLPADTEWSCVEQRQRARDRLAEIAVPPWKTDIELHELAVRQQLQKAVQLESKQTKSRPKKAYVDDAIWSIRMKLLQHRKRLKQTRKGLARVAAKLKELAEATPGSPEATGPLGSGSKMINRRFQGLCCMEGYPAEAHDGLISCLQVDEEARPTFADLAEHFEQVIRLEAQRAEELALHTARAREAEEAKNKKEVAEEIPQEEAMKLLSVLLVPALAVPSCLKEGTLGKDPFLPAPSMYVANWASCAQNCEKSLLCKEFSYKEDTAPSKGGCWLFNKANVNFDEDAKAVTGDKTCQDTEASAAAAAAVAAAAQTGPAALSDAADATVEGAAASITPDGGKQKSMLAGSSGQDHTVLYCVLGGAAAAALIAAGGYAMMPGQKARKKRTRTAPAAPAAPSPESTAEEAPALEMQAPGAYLLPQAGFVPQAFQYSQGQYMAYQPGTFQAYQPMAYQPMAYQQPIMEPTTYMPTA</sequence>
<feature type="compositionally biased region" description="Low complexity" evidence="1">
    <location>
        <begin position="1657"/>
        <end position="1675"/>
    </location>
</feature>
<keyword evidence="2" id="KW-0472">Membrane</keyword>
<evidence type="ECO:0000313" key="5">
    <source>
        <dbReference type="EMBL" id="CAI3998868.1"/>
    </source>
</evidence>
<name>A0A9P1G3N4_9DINO</name>
<accession>A0A9P1G3N4</accession>
<feature type="region of interest" description="Disordered" evidence="1">
    <location>
        <begin position="675"/>
        <end position="709"/>
    </location>
</feature>
<evidence type="ECO:0000259" key="4">
    <source>
        <dbReference type="PROSITE" id="PS50948"/>
    </source>
</evidence>
<protein>
    <recommendedName>
        <fullName evidence="4">Apple domain-containing protein</fullName>
    </recommendedName>
</protein>
<dbReference type="EMBL" id="CAMXCT010002557">
    <property type="protein sequence ID" value="CAI3998868.1"/>
    <property type="molecule type" value="Genomic_DNA"/>
</dbReference>
<organism evidence="5">
    <name type="scientific">Cladocopium goreaui</name>
    <dbReference type="NCBI Taxonomy" id="2562237"/>
    <lineage>
        <taxon>Eukaryota</taxon>
        <taxon>Sar</taxon>
        <taxon>Alveolata</taxon>
        <taxon>Dinophyceae</taxon>
        <taxon>Suessiales</taxon>
        <taxon>Symbiodiniaceae</taxon>
        <taxon>Cladocopium</taxon>
    </lineage>
</organism>